<dbReference type="Proteomes" id="UP000032142">
    <property type="component" value="Unassembled WGS sequence"/>
</dbReference>
<organism evidence="1 2">
    <name type="scientific">Gossypium arboreum</name>
    <name type="common">Tree cotton</name>
    <name type="synonym">Gossypium nanking</name>
    <dbReference type="NCBI Taxonomy" id="29729"/>
    <lineage>
        <taxon>Eukaryota</taxon>
        <taxon>Viridiplantae</taxon>
        <taxon>Streptophyta</taxon>
        <taxon>Embryophyta</taxon>
        <taxon>Tracheophyta</taxon>
        <taxon>Spermatophyta</taxon>
        <taxon>Magnoliopsida</taxon>
        <taxon>eudicotyledons</taxon>
        <taxon>Gunneridae</taxon>
        <taxon>Pentapetalae</taxon>
        <taxon>rosids</taxon>
        <taxon>malvids</taxon>
        <taxon>Malvales</taxon>
        <taxon>Malvaceae</taxon>
        <taxon>Malvoideae</taxon>
        <taxon>Gossypium</taxon>
    </lineage>
</organism>
<dbReference type="EMBL" id="KN404054">
    <property type="protein sequence ID" value="KHG15556.1"/>
    <property type="molecule type" value="Genomic_DNA"/>
</dbReference>
<proteinExistence type="predicted"/>
<keyword evidence="1" id="KW-0413">Isomerase</keyword>
<protein>
    <submittedName>
        <fullName evidence="1">1-deoxy-D-xylulose 5-phosphate reductoisomerase</fullName>
    </submittedName>
</protein>
<accession>A0A0B0NWS5</accession>
<sequence length="65" mass="7444">MNYVIVYEHDILNEFDEYVISSIAKLAQGSKDVRGSITVSTGHLGRRYVDITKAWINHVLEYLSD</sequence>
<reference evidence="2" key="1">
    <citation type="submission" date="2014-09" db="EMBL/GenBank/DDBJ databases">
        <authorList>
            <person name="Mudge J."/>
            <person name="Ramaraj T."/>
            <person name="Lindquist I.E."/>
            <person name="Bharti A.K."/>
            <person name="Sundararajan A."/>
            <person name="Cameron C.T."/>
            <person name="Woodward J.E."/>
            <person name="May G.D."/>
            <person name="Brubaker C."/>
            <person name="Broadhvest J."/>
            <person name="Wilkins T.A."/>
        </authorList>
    </citation>
    <scope>NUCLEOTIDE SEQUENCE</scope>
    <source>
        <strain evidence="2">cv. AKA8401</strain>
    </source>
</reference>
<evidence type="ECO:0000313" key="2">
    <source>
        <dbReference type="Proteomes" id="UP000032142"/>
    </source>
</evidence>
<dbReference type="AlphaFoldDB" id="A0A0B0NWS5"/>
<dbReference type="GO" id="GO:0016853">
    <property type="term" value="F:isomerase activity"/>
    <property type="evidence" value="ECO:0007669"/>
    <property type="project" value="UniProtKB-KW"/>
</dbReference>
<gene>
    <name evidence="1" type="ORF">F383_23389</name>
</gene>
<keyword evidence="2" id="KW-1185">Reference proteome</keyword>
<name>A0A0B0NWS5_GOSAR</name>
<evidence type="ECO:0000313" key="1">
    <source>
        <dbReference type="EMBL" id="KHG15556.1"/>
    </source>
</evidence>